<keyword evidence="1" id="KW-0378">Hydrolase</keyword>
<name>A0ACC3YHJ9_COLTU</name>
<accession>A0ACC3YHJ9</accession>
<organism evidence="1 2">
    <name type="scientific">Colletotrichum truncatum</name>
    <name type="common">Anthracnose fungus</name>
    <name type="synonym">Colletotrichum capsici</name>
    <dbReference type="NCBI Taxonomy" id="5467"/>
    <lineage>
        <taxon>Eukaryota</taxon>
        <taxon>Fungi</taxon>
        <taxon>Dikarya</taxon>
        <taxon>Ascomycota</taxon>
        <taxon>Pezizomycotina</taxon>
        <taxon>Sordariomycetes</taxon>
        <taxon>Hypocreomycetidae</taxon>
        <taxon>Glomerellales</taxon>
        <taxon>Glomerellaceae</taxon>
        <taxon>Colletotrichum</taxon>
        <taxon>Colletotrichum truncatum species complex</taxon>
    </lineage>
</organism>
<dbReference type="EMBL" id="VUJX02000010">
    <property type="protein sequence ID" value="KAL0931334.1"/>
    <property type="molecule type" value="Genomic_DNA"/>
</dbReference>
<evidence type="ECO:0000313" key="1">
    <source>
        <dbReference type="EMBL" id="KAL0931334.1"/>
    </source>
</evidence>
<dbReference type="Proteomes" id="UP000805649">
    <property type="component" value="Unassembled WGS sequence"/>
</dbReference>
<evidence type="ECO:0000313" key="2">
    <source>
        <dbReference type="Proteomes" id="UP000805649"/>
    </source>
</evidence>
<keyword evidence="2" id="KW-1185">Reference proteome</keyword>
<comment type="caution">
    <text evidence="1">The sequence shown here is derived from an EMBL/GenBank/DDBJ whole genome shotgun (WGS) entry which is preliminary data.</text>
</comment>
<gene>
    <name evidence="1" type="ORF">CTRU02_214069</name>
</gene>
<protein>
    <submittedName>
        <fullName evidence="1">Glycosyl hydrolase family 18</fullName>
    </submittedName>
</protein>
<proteinExistence type="predicted"/>
<sequence>MTAVPAMAAGLPLPRAASSTSTRRLAFSILNFLAITNFVQFAMAQNSFVHAVYYPNWHAYKGKTPAKMELGLVTHVIYSFMAVNTNGALETTDNHADRVLDVDGSKGGLAALAKVKADNPGLKTLFSVGGANNSKEFPAMAANAEARTRFAREVKIFADEHNFNGVDIDWEHPKNEEQGKNYIALLEAVRKEMPQDKYQLTSALPPAKWALKYFDVKRAAAALDYMNLMCYDLTGPWTEVSGNHAQLFASSTLASKDATLRLSCADGVEYLTANGFPSRKIVMGIPAYARNFPASKGPGQSTAGSGEIDYGSLPQKYIDKAVIDDTAIAASYVDETDGFVTFDTPRTVTLKANYAKMKNLGGLFYWTGSGDRSGRDSLIKAGWNSMSTKVSHSTKNVGLRS</sequence>
<reference evidence="1 2" key="1">
    <citation type="journal article" date="2020" name="Phytopathology">
        <title>Genome Sequence Resources of Colletotrichum truncatum, C. plurivorum, C. musicola, and C. sojae: Four Species Pathogenic to Soybean (Glycine max).</title>
        <authorList>
            <person name="Rogerio F."/>
            <person name="Boufleur T.R."/>
            <person name="Ciampi-Guillardi M."/>
            <person name="Sukno S.A."/>
            <person name="Thon M.R."/>
            <person name="Massola Junior N.S."/>
            <person name="Baroncelli R."/>
        </authorList>
    </citation>
    <scope>NUCLEOTIDE SEQUENCE [LARGE SCALE GENOMIC DNA]</scope>
    <source>
        <strain evidence="1 2">CMES1059</strain>
    </source>
</reference>